<evidence type="ECO:0000313" key="2">
    <source>
        <dbReference type="EMBL" id="PAP74161.1"/>
    </source>
</evidence>
<keyword evidence="3" id="KW-1185">Reference proteome</keyword>
<dbReference type="InterPro" id="IPR011990">
    <property type="entry name" value="TPR-like_helical_dom_sf"/>
</dbReference>
<feature type="region of interest" description="Disordered" evidence="1">
    <location>
        <begin position="688"/>
        <end position="718"/>
    </location>
</feature>
<dbReference type="Pfam" id="PF14559">
    <property type="entry name" value="TPR_19"/>
    <property type="match status" value="1"/>
</dbReference>
<name>A0A271ISG2_9BACT</name>
<sequence length="1921" mass="205887">MLLLRSTFPRGRRVTTTDLSPEGFDGAPSATPEVLDAALRAFYAALDLAPSRALDRDRGAQEDRLLLENVAADTKATREALLADAEIPDALRTVLEQQAPDAAALARDGRPAEAVHQLQEHIRRIEDLGTGAGTGLRTLLDAHLLTLRLELGGAHARAGDHAAAAGEFAGLPDIRRLAPTVLPAVARLAYNARDARALADLTPRIPEGSVERLRAELWLAITRGDWTATLAALDALDAIETEDGTRLQARARALIELGRDPVEAVALLDRAWDAADTPLARLAVAAATADLVEGVIDREAEAPGLDRPATVQSASVRLVECVDDGDAPLVHAAAHTRASAWFGFLDDHERYDRHRLAFDAVELPDGVRERFVIDPALGAPALARLADDGVIDQATLHRVRALHHKASGDALREEASIREALDAGADGPIRSALIERLLDLRLGANDLPGAEALLDGLAQDDPMRPLFEAKVVLARHGRDAARTALRAVLNGRPRARPALRSLALLTANAARDAEGERRDELFADAVALLRRLNSLLPCRAHALMEAEIAASLGRTADALAALDRADVFHTSPASQRMRASVLHAADRLPEAAQALADAYDLDPTDPEAGSEAGRLWIEATRFDTAADLLARVAADHPDEPVIHANLGLALLKTSAPERRAQALAALDHALRLDPALPIPPFARMEAADAAGDTEAGRRAAADARRSSPTLTVATDEDVRESERLVSESGAVWLDMQGRPALEAFLRVHSDRAEAAHRLSQSDMAPFGGIATRPWTNWLAAVDAFRRGDGAAHPEAFTNRAPWPSESMMQPFGPGSDPLPPADGLLLDLTALLTLASLDALDEGLRAAHASFGRIVLYPGALADLRDEVGNLAGGFDWEGRQPYPETLALVERYALGPRPDDPAPDALRDAVPEPARTPLGNSADDVGLAVHLGADFVRQPSSFDEGDEELWGGRTWTSAEVLAALHRENRVGLSQARQMAEAAPETFGGWEAADPPPLPDLVVSGFLLTDWYKAGLLDLWTSRGAAWPALRVGPFALATLRGQTEGRARRQSLAERVQGALRTLDTLAAEGVVEPLARPPDADAPEDPISRLWDHATVLFDAAHSRGLHVWADDRALGFLLWSYDVPISGPEVAPQLRALRERYEGTGLLSTEMVLERSAGLAPNRAAALGWRLFEAGYRPLLGRLALRHLLAEYAHTFDADPFRRLLAAAGALDAFLPSQEILPAGRREPFLNAAAVPILDSLLGVAWDDPSLPDDERPGLGTAILDACWPLFEGPALRDALGLSVARLLLSRAVRARRDPDADDPADVGEGDPRAELWLATALAERLSSDDRAAVARAVEDMALDFYRGLCDRPLDVEGAPPLVTDEERIGAEIFTRRLAARTAWRRLTPLLRTPLLDDLAPVVRRVLALLAGEPAAGLTERAYRVGSGESGGVIRVDEEDIEAAAMRAIEAAVAGNAGPGSPVFPSRVHGTWNRAVPVEDREQEPSLPEILPIGLDVPALVLALRDHPVLQPAVVEHLARSLDHIDPPLRARVLGLRDDLLADDEAERELAVERLADAAVGSVSLDLERDPAHAATRLRSRSLEDLEAWLYAPTADPTPFDEADVVVYGDFRAPLSSLQTALLLTLDGSQSDGHFFPQADAALRAVTDGTVPSPTDALSAFAHAAETRRSSFSAVYVFLIALHLAARHSDVADGELARRPGDGGGSRALSGTDWLRRFAAEALGHRGEGSPLRDPLLGHAHSRVLRLAVHACSGPAAVGALFARAEGDADRVAAEWATAVLVASDRLWAFLADRYPEPVVAAQELDAACTRVGFVLGAPGRTGDLFNPLAVGPGLVDYERWLMLHALDQTWDALTPPAGLPLWWSTDAADALRAIAERPHEREAQLFEGVERNGLRSTLDRPPSAIAQSLLDRSAAAL</sequence>
<feature type="compositionally biased region" description="Basic and acidic residues" evidence="1">
    <location>
        <begin position="898"/>
        <end position="911"/>
    </location>
</feature>
<comment type="caution">
    <text evidence="2">The sequence shown here is derived from an EMBL/GenBank/DDBJ whole genome shotgun (WGS) entry which is preliminary data.</text>
</comment>
<dbReference type="SUPFAM" id="SSF48452">
    <property type="entry name" value="TPR-like"/>
    <property type="match status" value="1"/>
</dbReference>
<feature type="compositionally biased region" description="Basic and acidic residues" evidence="1">
    <location>
        <begin position="694"/>
        <end position="705"/>
    </location>
</feature>
<accession>A0A271ISG2</accession>
<dbReference type="EMBL" id="MQWD01000010">
    <property type="protein sequence ID" value="PAP74161.1"/>
    <property type="molecule type" value="Genomic_DNA"/>
</dbReference>
<dbReference type="Proteomes" id="UP000216339">
    <property type="component" value="Unassembled WGS sequence"/>
</dbReference>
<feature type="region of interest" description="Disordered" evidence="1">
    <location>
        <begin position="898"/>
        <end position="922"/>
    </location>
</feature>
<evidence type="ECO:0000256" key="1">
    <source>
        <dbReference type="SAM" id="MobiDB-lite"/>
    </source>
</evidence>
<organism evidence="2 3">
    <name type="scientific">Rubrivirga marina</name>
    <dbReference type="NCBI Taxonomy" id="1196024"/>
    <lineage>
        <taxon>Bacteria</taxon>
        <taxon>Pseudomonadati</taxon>
        <taxon>Rhodothermota</taxon>
        <taxon>Rhodothermia</taxon>
        <taxon>Rhodothermales</taxon>
        <taxon>Rubricoccaceae</taxon>
        <taxon>Rubrivirga</taxon>
    </lineage>
</organism>
<proteinExistence type="predicted"/>
<evidence type="ECO:0000313" key="3">
    <source>
        <dbReference type="Proteomes" id="UP000216339"/>
    </source>
</evidence>
<gene>
    <name evidence="2" type="ORF">BSZ37_21080</name>
</gene>
<reference evidence="2 3" key="1">
    <citation type="submission" date="2016-11" db="EMBL/GenBank/DDBJ databases">
        <title>Study of marine rhodopsin-containing bacteria.</title>
        <authorList>
            <person name="Yoshizawa S."/>
            <person name="Kumagai Y."/>
            <person name="Kogure K."/>
        </authorList>
    </citation>
    <scope>NUCLEOTIDE SEQUENCE [LARGE SCALE GENOMIC DNA]</scope>
    <source>
        <strain evidence="2 3">SAORIC-28</strain>
    </source>
</reference>
<dbReference type="Gene3D" id="1.25.40.10">
    <property type="entry name" value="Tetratricopeptide repeat domain"/>
    <property type="match status" value="2"/>
</dbReference>
<protein>
    <submittedName>
        <fullName evidence="2">Uncharacterized protein</fullName>
    </submittedName>
</protein>